<evidence type="ECO:0000259" key="5">
    <source>
        <dbReference type="PROSITE" id="PS50893"/>
    </source>
</evidence>
<proteinExistence type="predicted"/>
<dbReference type="AlphaFoldDB" id="A0A455SYH7"/>
<dbReference type="Pfam" id="PF00005">
    <property type="entry name" value="ABC_tran"/>
    <property type="match status" value="1"/>
</dbReference>
<keyword evidence="1" id="KW-0813">Transport</keyword>
<gene>
    <name evidence="6" type="ORF">KTA_16060</name>
</gene>
<evidence type="ECO:0000256" key="3">
    <source>
        <dbReference type="ARBA" id="ARBA00022840"/>
    </source>
</evidence>
<dbReference type="InterPro" id="IPR017871">
    <property type="entry name" value="ABC_transporter-like_CS"/>
</dbReference>
<name>A0A455SYH7_9CHLR</name>
<evidence type="ECO:0000256" key="2">
    <source>
        <dbReference type="ARBA" id="ARBA00022741"/>
    </source>
</evidence>
<keyword evidence="2" id="KW-0547">Nucleotide-binding</keyword>
<feature type="region of interest" description="Disordered" evidence="4">
    <location>
        <begin position="1"/>
        <end position="29"/>
    </location>
</feature>
<evidence type="ECO:0000256" key="4">
    <source>
        <dbReference type="SAM" id="MobiDB-lite"/>
    </source>
</evidence>
<evidence type="ECO:0000313" key="6">
    <source>
        <dbReference type="EMBL" id="BBH93407.1"/>
    </source>
</evidence>
<dbReference type="PROSITE" id="PS50893">
    <property type="entry name" value="ABC_TRANSPORTER_2"/>
    <property type="match status" value="1"/>
</dbReference>
<dbReference type="InterPro" id="IPR003593">
    <property type="entry name" value="AAA+_ATPase"/>
</dbReference>
<evidence type="ECO:0000256" key="1">
    <source>
        <dbReference type="ARBA" id="ARBA00022448"/>
    </source>
</evidence>
<accession>A0A455SYH7</accession>
<feature type="domain" description="ABC transporter" evidence="5">
    <location>
        <begin position="36"/>
        <end position="272"/>
    </location>
</feature>
<dbReference type="EMBL" id="AP019377">
    <property type="protein sequence ID" value="BBH93407.1"/>
    <property type="molecule type" value="Genomic_DNA"/>
</dbReference>
<dbReference type="PANTHER" id="PTHR42734">
    <property type="entry name" value="METAL TRANSPORT SYSTEM ATP-BINDING PROTEIN TM_0124-RELATED"/>
    <property type="match status" value="1"/>
</dbReference>
<dbReference type="PROSITE" id="PS00211">
    <property type="entry name" value="ABC_TRANSPORTER_1"/>
    <property type="match status" value="1"/>
</dbReference>
<dbReference type="InterPro" id="IPR050153">
    <property type="entry name" value="Metal_Ion_Import_ABC"/>
</dbReference>
<dbReference type="SUPFAM" id="SSF52540">
    <property type="entry name" value="P-loop containing nucleoside triphosphate hydrolases"/>
    <property type="match status" value="1"/>
</dbReference>
<dbReference type="GO" id="GO:0016887">
    <property type="term" value="F:ATP hydrolysis activity"/>
    <property type="evidence" value="ECO:0007669"/>
    <property type="project" value="InterPro"/>
</dbReference>
<dbReference type="CDD" id="cd03235">
    <property type="entry name" value="ABC_Metallic_Cations"/>
    <property type="match status" value="1"/>
</dbReference>
<protein>
    <submittedName>
        <fullName evidence="6">ABC transporter ATP-binding protein</fullName>
    </submittedName>
</protein>
<dbReference type="GO" id="GO:0005524">
    <property type="term" value="F:ATP binding"/>
    <property type="evidence" value="ECO:0007669"/>
    <property type="project" value="UniProtKB-KW"/>
</dbReference>
<dbReference type="InterPro" id="IPR027417">
    <property type="entry name" value="P-loop_NTPase"/>
</dbReference>
<dbReference type="Gene3D" id="3.40.50.300">
    <property type="entry name" value="P-loop containing nucleotide triphosphate hydrolases"/>
    <property type="match status" value="1"/>
</dbReference>
<dbReference type="SMART" id="SM00382">
    <property type="entry name" value="AAA"/>
    <property type="match status" value="1"/>
</dbReference>
<sequence>MSTQHNQRPGSLHLASQMPFPRGADQEAATTPAPIIELEGVSVCLGGKTIFQEVTFSISPGEFIAVLGPNGAGKSTLLKVLLGLIRPSAGRVRIFGQPPRRGNQLIGYAPQHRTLEGALSLRARDLVGFGLDGHRWGPGWFISGGRRRQAIIEEALAEVDALELADMPVAQLSGGEQQRLLIAQALLSQPRLLLLDEPLSNLDISHEQEIIALIARLCRARGMTVLLVSHDVNPLLPVIDRVLYLARGHAAIGKPEQVITSSTLSALYGAPVEVVEALGRLFVVGVDI</sequence>
<dbReference type="InterPro" id="IPR003439">
    <property type="entry name" value="ABC_transporter-like_ATP-bd"/>
</dbReference>
<organism evidence="6">
    <name type="scientific">Thermogemmatispora argillosa</name>
    <dbReference type="NCBI Taxonomy" id="2045280"/>
    <lineage>
        <taxon>Bacteria</taxon>
        <taxon>Bacillati</taxon>
        <taxon>Chloroflexota</taxon>
        <taxon>Ktedonobacteria</taxon>
        <taxon>Thermogemmatisporales</taxon>
        <taxon>Thermogemmatisporaceae</taxon>
        <taxon>Thermogemmatispora</taxon>
    </lineage>
</organism>
<reference evidence="6" key="1">
    <citation type="submission" date="2018-12" db="EMBL/GenBank/DDBJ databases">
        <title>Novel natural products biosynthetic potential of the class Ktedonobacteria.</title>
        <authorList>
            <person name="Zheng Y."/>
            <person name="Saitou A."/>
            <person name="Wang C.M."/>
            <person name="Toyoda A."/>
            <person name="Minakuchi Y."/>
            <person name="Sekiguchi Y."/>
            <person name="Ueda K."/>
            <person name="Takano H."/>
            <person name="Sakai Y."/>
            <person name="Yokota A."/>
            <person name="Yabe S."/>
        </authorList>
    </citation>
    <scope>NUCLEOTIDE SEQUENCE</scope>
    <source>
        <strain evidence="6">A3-2</strain>
    </source>
</reference>
<keyword evidence="3 6" id="KW-0067">ATP-binding</keyword>